<name>A0A9W4SDQ0_9GLOM</name>
<reference evidence="1" key="1">
    <citation type="submission" date="2022-08" db="EMBL/GenBank/DDBJ databases">
        <authorList>
            <person name="Kallberg Y."/>
            <person name="Tangrot J."/>
            <person name="Rosling A."/>
        </authorList>
    </citation>
    <scope>NUCLEOTIDE SEQUENCE</scope>
    <source>
        <strain evidence="1">Wild A</strain>
    </source>
</reference>
<sequence length="53" mass="5790">MLLLKISLMDRSSLPPTSGLAQWPMDPMDLGLLDKSNGSMRDIGSIEIFNLIG</sequence>
<proteinExistence type="predicted"/>
<dbReference type="EMBL" id="CAMKVN010000238">
    <property type="protein sequence ID" value="CAI2165618.1"/>
    <property type="molecule type" value="Genomic_DNA"/>
</dbReference>
<accession>A0A9W4SDQ0</accession>
<gene>
    <name evidence="1" type="ORF">FWILDA_LOCUS2160</name>
</gene>
<protein>
    <submittedName>
        <fullName evidence="1">8717_t:CDS:1</fullName>
    </submittedName>
</protein>
<organism evidence="1 2">
    <name type="scientific">Funneliformis geosporum</name>
    <dbReference type="NCBI Taxonomy" id="1117311"/>
    <lineage>
        <taxon>Eukaryota</taxon>
        <taxon>Fungi</taxon>
        <taxon>Fungi incertae sedis</taxon>
        <taxon>Mucoromycota</taxon>
        <taxon>Glomeromycotina</taxon>
        <taxon>Glomeromycetes</taxon>
        <taxon>Glomerales</taxon>
        <taxon>Glomeraceae</taxon>
        <taxon>Funneliformis</taxon>
    </lineage>
</organism>
<comment type="caution">
    <text evidence="1">The sequence shown here is derived from an EMBL/GenBank/DDBJ whole genome shotgun (WGS) entry which is preliminary data.</text>
</comment>
<evidence type="ECO:0000313" key="2">
    <source>
        <dbReference type="Proteomes" id="UP001153678"/>
    </source>
</evidence>
<dbReference type="AlphaFoldDB" id="A0A9W4SDQ0"/>
<keyword evidence="2" id="KW-1185">Reference proteome</keyword>
<evidence type="ECO:0000313" key="1">
    <source>
        <dbReference type="EMBL" id="CAI2165618.1"/>
    </source>
</evidence>
<dbReference type="Proteomes" id="UP001153678">
    <property type="component" value="Unassembled WGS sequence"/>
</dbReference>